<dbReference type="EMBL" id="BQNB010017984">
    <property type="protein sequence ID" value="GJT69400.1"/>
    <property type="molecule type" value="Genomic_DNA"/>
</dbReference>
<gene>
    <name evidence="3" type="ORF">Tco_1028686</name>
</gene>
<dbReference type="PANTHER" id="PTHR33116:SF79">
    <property type="entry name" value="REVERSE TRANSCRIPTASE DOMAIN, ZINC FINGER, CCHC-TYPE-RELATED"/>
    <property type="match status" value="1"/>
</dbReference>
<evidence type="ECO:0000259" key="2">
    <source>
        <dbReference type="Pfam" id="PF13966"/>
    </source>
</evidence>
<evidence type="ECO:0000313" key="4">
    <source>
        <dbReference type="Proteomes" id="UP001151760"/>
    </source>
</evidence>
<dbReference type="InterPro" id="IPR026960">
    <property type="entry name" value="RVT-Znf"/>
</dbReference>
<keyword evidence="1" id="KW-0812">Transmembrane</keyword>
<keyword evidence="3" id="KW-0695">RNA-directed DNA polymerase</keyword>
<accession>A0ABQ5G1M9</accession>
<keyword evidence="3" id="KW-0548">Nucleotidyltransferase</keyword>
<comment type="caution">
    <text evidence="3">The sequence shown here is derived from an EMBL/GenBank/DDBJ whole genome shotgun (WGS) entry which is preliminary data.</text>
</comment>
<evidence type="ECO:0000256" key="1">
    <source>
        <dbReference type="SAM" id="Phobius"/>
    </source>
</evidence>
<keyword evidence="1" id="KW-1133">Transmembrane helix</keyword>
<name>A0ABQ5G1M9_9ASTR</name>
<evidence type="ECO:0000313" key="3">
    <source>
        <dbReference type="EMBL" id="GJT69400.1"/>
    </source>
</evidence>
<keyword evidence="4" id="KW-1185">Reference proteome</keyword>
<dbReference type="Proteomes" id="UP001151760">
    <property type="component" value="Unassembled WGS sequence"/>
</dbReference>
<protein>
    <submittedName>
        <fullName evidence="3">RNA-directed DNA polymerase, eukaryota, reverse transcriptase zinc-binding domain protein</fullName>
    </submittedName>
</protein>
<proteinExistence type="predicted"/>
<reference evidence="3" key="1">
    <citation type="journal article" date="2022" name="Int. J. Mol. Sci.">
        <title>Draft Genome of Tanacetum Coccineum: Genomic Comparison of Closely Related Tanacetum-Family Plants.</title>
        <authorList>
            <person name="Yamashiro T."/>
            <person name="Shiraishi A."/>
            <person name="Nakayama K."/>
            <person name="Satake H."/>
        </authorList>
    </citation>
    <scope>NUCLEOTIDE SEQUENCE</scope>
</reference>
<keyword evidence="3" id="KW-0808">Transferase</keyword>
<sequence length="452" mass="52300">MYLKVLRLVQIQWTSPFFNLRTMLSLWVNGLSTMKKNLYRILRCFHMASDLKANFAKSKFFGVGVSNTDTNTFASIHCCEPSSFPCSYLGLPIGANMNKSGNWNAIIEKFQKRLTSWKANNLSIGGHLTLIKLVLGSLGTYFFFLLKASRVVIKYLEKLRCNFFWGGDKESNKMAWISWKKICSPSTCGGLGVIEQVAVRSGMDSKMAELPSNLKSLYPRLFALETNKECHISDLCFTQNGLPHHIWAWRRVVRDGHEMNQLRDLLGLVNSFCPCDTPNSWAFTLNTHKYIIVASMCREIEKHILCDQPSITRWNKSMPTKINVHIWRLYLNHLLTRCNLDSRSIDLHSSRCPVRDGDIETAQHLFIDCLIVSGLWHMVIKWWHLENHPQDLHSLLSWSDTVNFMDTTKTCFDVVVHTTTWIIWRYRNHVCFNSKPPWKDTLEDDVKIFSHA</sequence>
<dbReference type="PANTHER" id="PTHR33116">
    <property type="entry name" value="REVERSE TRANSCRIPTASE ZINC-BINDING DOMAIN-CONTAINING PROTEIN-RELATED-RELATED"/>
    <property type="match status" value="1"/>
</dbReference>
<feature type="transmembrane region" description="Helical" evidence="1">
    <location>
        <begin position="122"/>
        <end position="146"/>
    </location>
</feature>
<dbReference type="Pfam" id="PF13966">
    <property type="entry name" value="zf-RVT"/>
    <property type="match status" value="1"/>
</dbReference>
<feature type="domain" description="Reverse transcriptase zinc-binding" evidence="2">
    <location>
        <begin position="309"/>
        <end position="376"/>
    </location>
</feature>
<reference evidence="3" key="2">
    <citation type="submission" date="2022-01" db="EMBL/GenBank/DDBJ databases">
        <authorList>
            <person name="Yamashiro T."/>
            <person name="Shiraishi A."/>
            <person name="Satake H."/>
            <person name="Nakayama K."/>
        </authorList>
    </citation>
    <scope>NUCLEOTIDE SEQUENCE</scope>
</reference>
<dbReference type="GO" id="GO:0003964">
    <property type="term" value="F:RNA-directed DNA polymerase activity"/>
    <property type="evidence" value="ECO:0007669"/>
    <property type="project" value="UniProtKB-KW"/>
</dbReference>
<organism evidence="3 4">
    <name type="scientific">Tanacetum coccineum</name>
    <dbReference type="NCBI Taxonomy" id="301880"/>
    <lineage>
        <taxon>Eukaryota</taxon>
        <taxon>Viridiplantae</taxon>
        <taxon>Streptophyta</taxon>
        <taxon>Embryophyta</taxon>
        <taxon>Tracheophyta</taxon>
        <taxon>Spermatophyta</taxon>
        <taxon>Magnoliopsida</taxon>
        <taxon>eudicotyledons</taxon>
        <taxon>Gunneridae</taxon>
        <taxon>Pentapetalae</taxon>
        <taxon>asterids</taxon>
        <taxon>campanulids</taxon>
        <taxon>Asterales</taxon>
        <taxon>Asteraceae</taxon>
        <taxon>Asteroideae</taxon>
        <taxon>Anthemideae</taxon>
        <taxon>Anthemidinae</taxon>
        <taxon>Tanacetum</taxon>
    </lineage>
</organism>
<keyword evidence="1" id="KW-0472">Membrane</keyword>